<dbReference type="AlphaFoldDB" id="A0A6A5SB26"/>
<keyword evidence="6" id="KW-0804">Transcription</keyword>
<evidence type="ECO:0000256" key="2">
    <source>
        <dbReference type="ARBA" id="ARBA00015342"/>
    </source>
</evidence>
<evidence type="ECO:0000256" key="3">
    <source>
        <dbReference type="ARBA" id="ARBA00022969"/>
    </source>
</evidence>
<proteinExistence type="inferred from homology"/>
<gene>
    <name evidence="9" type="ORF">EJ02DRAFT_514954</name>
</gene>
<dbReference type="PANTHER" id="PTHR22934:SF25">
    <property type="entry name" value="DEVELOPMENTAL REGULATORY PROTEIN WETA"/>
    <property type="match status" value="1"/>
</dbReference>
<protein>
    <recommendedName>
        <fullName evidence="2">Developmental regulatory protein wetA</fullName>
    </recommendedName>
</protein>
<feature type="region of interest" description="Disordered" evidence="8">
    <location>
        <begin position="423"/>
        <end position="525"/>
    </location>
</feature>
<evidence type="ECO:0000256" key="4">
    <source>
        <dbReference type="ARBA" id="ARBA00023015"/>
    </source>
</evidence>
<dbReference type="InterPro" id="IPR040112">
    <property type="entry name" value="WetA"/>
</dbReference>
<evidence type="ECO:0000256" key="1">
    <source>
        <dbReference type="ARBA" id="ARBA00008881"/>
    </source>
</evidence>
<feature type="region of interest" description="Disordered" evidence="8">
    <location>
        <begin position="84"/>
        <end position="103"/>
    </location>
</feature>
<evidence type="ECO:0000256" key="7">
    <source>
        <dbReference type="ARBA" id="ARBA00023321"/>
    </source>
</evidence>
<keyword evidence="3" id="KW-0749">Sporulation</keyword>
<keyword evidence="5" id="KW-0010">Activator</keyword>
<dbReference type="Proteomes" id="UP000800038">
    <property type="component" value="Unassembled WGS sequence"/>
</dbReference>
<evidence type="ECO:0000256" key="6">
    <source>
        <dbReference type="ARBA" id="ARBA00023163"/>
    </source>
</evidence>
<evidence type="ECO:0000256" key="8">
    <source>
        <dbReference type="SAM" id="MobiDB-lite"/>
    </source>
</evidence>
<dbReference type="GO" id="GO:0048315">
    <property type="term" value="P:conidium formation"/>
    <property type="evidence" value="ECO:0007669"/>
    <property type="project" value="UniProtKB-KW"/>
</dbReference>
<feature type="region of interest" description="Disordered" evidence="8">
    <location>
        <begin position="203"/>
        <end position="223"/>
    </location>
</feature>
<dbReference type="OrthoDB" id="2575228at2759"/>
<keyword evidence="10" id="KW-1185">Reference proteome</keyword>
<dbReference type="EMBL" id="ML976124">
    <property type="protein sequence ID" value="KAF1937831.1"/>
    <property type="molecule type" value="Genomic_DNA"/>
</dbReference>
<feature type="compositionally biased region" description="Low complexity" evidence="8">
    <location>
        <begin position="458"/>
        <end position="475"/>
    </location>
</feature>
<sequence length="556" mass="60712">MRSISDKEMNVDDVGRLFEEYVETDLLNNFSDSPADQSSFDDLAHLVELPSSSNGIDMFGIEPILDRDDDAWHKALQKYKQDPASFIPSADSSSSFQKIDSNARKSHTDSELLSLEYLFEAERNQLRSLSQPSTPRPHHTAGRSVRKAVSFISQLTHRGISRSSKKSPAPSSSFAKMIQPSYYRSPISDVWTRKIDSPADSFHLRESSHGISSSPPSSKLVQHENGSGFSAQDHYQAYTNDQVHTMLLNDESDFSNYQLTPQASPAIGISNNNGGHFNDNVGLAFSSSTVSSCAALSALETPLSSLRLPMTTWDSDASPSLDFGFSASPDYDSTSKISGWWNANDDAAQSCTSNYSHSRTTSQNMGAAMDGLVISCDCAAFGSNAGEAMVAPVHETSADLDMGQYAAAGAMYPTPPYHHHNANMGSITYRPLSRSPSPRPQPHFHRCRSFHQSHHHATTSSTPSRRKSSTNSSATHSRQPSLSGAGFVNFTPDDSRKILTGVAPSGSSKTKARREREAADKRRKLSQAAVKAVLDAGGDVDSLRRLEREGLFEMER</sequence>
<reference evidence="9" key="1">
    <citation type="journal article" date="2020" name="Stud. Mycol.">
        <title>101 Dothideomycetes genomes: a test case for predicting lifestyles and emergence of pathogens.</title>
        <authorList>
            <person name="Haridas S."/>
            <person name="Albert R."/>
            <person name="Binder M."/>
            <person name="Bloem J."/>
            <person name="Labutti K."/>
            <person name="Salamov A."/>
            <person name="Andreopoulos B."/>
            <person name="Baker S."/>
            <person name="Barry K."/>
            <person name="Bills G."/>
            <person name="Bluhm B."/>
            <person name="Cannon C."/>
            <person name="Castanera R."/>
            <person name="Culley D."/>
            <person name="Daum C."/>
            <person name="Ezra D."/>
            <person name="Gonzalez J."/>
            <person name="Henrissat B."/>
            <person name="Kuo A."/>
            <person name="Liang C."/>
            <person name="Lipzen A."/>
            <person name="Lutzoni F."/>
            <person name="Magnuson J."/>
            <person name="Mondo S."/>
            <person name="Nolan M."/>
            <person name="Ohm R."/>
            <person name="Pangilinan J."/>
            <person name="Park H.-J."/>
            <person name="Ramirez L."/>
            <person name="Alfaro M."/>
            <person name="Sun H."/>
            <person name="Tritt A."/>
            <person name="Yoshinaga Y."/>
            <person name="Zwiers L.-H."/>
            <person name="Turgeon B."/>
            <person name="Goodwin S."/>
            <person name="Spatafora J."/>
            <person name="Crous P."/>
            <person name="Grigoriev I."/>
        </authorList>
    </citation>
    <scope>NUCLEOTIDE SEQUENCE</scope>
    <source>
        <strain evidence="9">CBS 161.51</strain>
    </source>
</reference>
<keyword evidence="7" id="KW-0183">Conidiation</keyword>
<dbReference type="PANTHER" id="PTHR22934">
    <property type="entry name" value="PROTEIN ESC1/WETA-RELATED"/>
    <property type="match status" value="1"/>
</dbReference>
<dbReference type="GO" id="GO:0030435">
    <property type="term" value="P:sporulation resulting in formation of a cellular spore"/>
    <property type="evidence" value="ECO:0007669"/>
    <property type="project" value="UniProtKB-KW"/>
</dbReference>
<organism evidence="9 10">
    <name type="scientific">Clathrospora elynae</name>
    <dbReference type="NCBI Taxonomy" id="706981"/>
    <lineage>
        <taxon>Eukaryota</taxon>
        <taxon>Fungi</taxon>
        <taxon>Dikarya</taxon>
        <taxon>Ascomycota</taxon>
        <taxon>Pezizomycotina</taxon>
        <taxon>Dothideomycetes</taxon>
        <taxon>Pleosporomycetidae</taxon>
        <taxon>Pleosporales</taxon>
        <taxon>Diademaceae</taxon>
        <taxon>Clathrospora</taxon>
    </lineage>
</organism>
<name>A0A6A5SB26_9PLEO</name>
<feature type="compositionally biased region" description="Low complexity" evidence="8">
    <location>
        <begin position="84"/>
        <end position="96"/>
    </location>
</feature>
<evidence type="ECO:0000313" key="10">
    <source>
        <dbReference type="Proteomes" id="UP000800038"/>
    </source>
</evidence>
<evidence type="ECO:0000256" key="5">
    <source>
        <dbReference type="ARBA" id="ARBA00023159"/>
    </source>
</evidence>
<evidence type="ECO:0000313" key="9">
    <source>
        <dbReference type="EMBL" id="KAF1937831.1"/>
    </source>
</evidence>
<keyword evidence="4" id="KW-0805">Transcription regulation</keyword>
<feature type="compositionally biased region" description="Low complexity" evidence="8">
    <location>
        <begin position="209"/>
        <end position="218"/>
    </location>
</feature>
<feature type="compositionally biased region" description="Basic residues" evidence="8">
    <location>
        <begin position="442"/>
        <end position="457"/>
    </location>
</feature>
<comment type="similarity">
    <text evidence="1">Belongs to the wetA family.</text>
</comment>
<accession>A0A6A5SB26</accession>